<feature type="domain" description="PIN" evidence="1">
    <location>
        <begin position="4"/>
        <end position="116"/>
    </location>
</feature>
<dbReference type="InterPro" id="IPR029060">
    <property type="entry name" value="PIN-like_dom_sf"/>
</dbReference>
<proteinExistence type="predicted"/>
<dbReference type="Gene3D" id="3.40.50.1010">
    <property type="entry name" value="5'-nuclease"/>
    <property type="match status" value="1"/>
</dbReference>
<dbReference type="InterPro" id="IPR002716">
    <property type="entry name" value="PIN_dom"/>
</dbReference>
<dbReference type="SUPFAM" id="SSF88723">
    <property type="entry name" value="PIN domain-like"/>
    <property type="match status" value="1"/>
</dbReference>
<evidence type="ECO:0000259" key="1">
    <source>
        <dbReference type="Pfam" id="PF13470"/>
    </source>
</evidence>
<gene>
    <name evidence="2" type="ORF">ABNE31_07885</name>
</gene>
<reference evidence="2" key="1">
    <citation type="submission" date="2024-05" db="EMBL/GenBank/DDBJ databases">
        <title>Draft Genome Sequences of Flagellimonas sp. MMG031 and Marinobacter sp. MMG032 Isolated from the dinoflagellate Symbiodinium pilosum.</title>
        <authorList>
            <person name="Shikuma N.J."/>
            <person name="Farrell M.V."/>
        </authorList>
    </citation>
    <scope>NUCLEOTIDE SEQUENCE</scope>
    <source>
        <strain evidence="2">MMG031</strain>
    </source>
</reference>
<dbReference type="EMBL" id="CP157804">
    <property type="protein sequence ID" value="XBQ24819.1"/>
    <property type="molecule type" value="Genomic_DNA"/>
</dbReference>
<dbReference type="KEGG" id="fld:ABNE31_07885"/>
<dbReference type="RefSeq" id="WP_349352957.1">
    <property type="nucleotide sequence ID" value="NZ_CP157804.1"/>
</dbReference>
<accession>A0AAU7N2H5</accession>
<dbReference type="AlphaFoldDB" id="A0AAU7N2H5"/>
<dbReference type="Pfam" id="PF13470">
    <property type="entry name" value="PIN_3"/>
    <property type="match status" value="1"/>
</dbReference>
<protein>
    <submittedName>
        <fullName evidence="2">PIN domain-containing protein</fullName>
    </submittedName>
</protein>
<name>A0AAU7N2H5_9FLAO</name>
<organism evidence="2">
    <name type="scientific">Flagellimonas sp. MMG031</name>
    <dbReference type="NCBI Taxonomy" id="3158549"/>
    <lineage>
        <taxon>Bacteria</taxon>
        <taxon>Pseudomonadati</taxon>
        <taxon>Bacteroidota</taxon>
        <taxon>Flavobacteriia</taxon>
        <taxon>Flavobacteriales</taxon>
        <taxon>Flavobacteriaceae</taxon>
        <taxon>Flagellimonas</taxon>
    </lineage>
</organism>
<evidence type="ECO:0000313" key="2">
    <source>
        <dbReference type="EMBL" id="XBQ24819.1"/>
    </source>
</evidence>
<sequence length="140" mass="15911">MSRRIFVDTNVMLDLLGEREPFYAPIAKIATLAEKKKLTMVVSPISFATVNYFLSKYESPKIAKEKLRKFKILCEICSMDEQTVEKGLNTPIKDFEDALQYFSATESGCEIIITRNGKDFKHSLLPVMTASEFLKSLVDT</sequence>